<organism evidence="1">
    <name type="scientific">marine sediment metagenome</name>
    <dbReference type="NCBI Taxonomy" id="412755"/>
    <lineage>
        <taxon>unclassified sequences</taxon>
        <taxon>metagenomes</taxon>
        <taxon>ecological metagenomes</taxon>
    </lineage>
</organism>
<dbReference type="SUPFAM" id="SSF56349">
    <property type="entry name" value="DNA breaking-rejoining enzymes"/>
    <property type="match status" value="1"/>
</dbReference>
<name>X1P8Q6_9ZZZZ</name>
<protein>
    <recommendedName>
        <fullName evidence="2">Tyr recombinase domain-containing protein</fullName>
    </recommendedName>
</protein>
<proteinExistence type="predicted"/>
<evidence type="ECO:0008006" key="2">
    <source>
        <dbReference type="Google" id="ProtNLM"/>
    </source>
</evidence>
<gene>
    <name evidence="1" type="ORF">S06H3_42022</name>
</gene>
<dbReference type="InterPro" id="IPR011010">
    <property type="entry name" value="DNA_brk_join_enz"/>
</dbReference>
<accession>X1P8Q6</accession>
<sequence length="136" mass="16037">EELIRVRDEDLKYEVGTIYVRTCKGGIERDQLLAPEIITFLKAHDFNKAYSLSNMHAIYLRIEAKAGIEHRDGTGWHSPRRSLDTVLVQWNYVKCKIFLRWKLMGDMALAYVTLDPLKVDKEVFEHHPFLKFWRAT</sequence>
<dbReference type="GO" id="GO:0003677">
    <property type="term" value="F:DNA binding"/>
    <property type="evidence" value="ECO:0007669"/>
    <property type="project" value="InterPro"/>
</dbReference>
<feature type="non-terminal residue" evidence="1">
    <location>
        <position position="1"/>
    </location>
</feature>
<dbReference type="EMBL" id="BARV01025954">
    <property type="protein sequence ID" value="GAI35405.1"/>
    <property type="molecule type" value="Genomic_DNA"/>
</dbReference>
<reference evidence="1" key="1">
    <citation type="journal article" date="2014" name="Front. Microbiol.">
        <title>High frequency of phylogenetically diverse reductive dehalogenase-homologous genes in deep subseafloor sedimentary metagenomes.</title>
        <authorList>
            <person name="Kawai M."/>
            <person name="Futagami T."/>
            <person name="Toyoda A."/>
            <person name="Takaki Y."/>
            <person name="Nishi S."/>
            <person name="Hori S."/>
            <person name="Arai W."/>
            <person name="Tsubouchi T."/>
            <person name="Morono Y."/>
            <person name="Uchiyama I."/>
            <person name="Ito T."/>
            <person name="Fujiyama A."/>
            <person name="Inagaki F."/>
            <person name="Takami H."/>
        </authorList>
    </citation>
    <scope>NUCLEOTIDE SEQUENCE</scope>
    <source>
        <strain evidence="1">Expedition CK06-06</strain>
    </source>
</reference>
<dbReference type="AlphaFoldDB" id="X1P8Q6"/>
<comment type="caution">
    <text evidence="1">The sequence shown here is derived from an EMBL/GenBank/DDBJ whole genome shotgun (WGS) entry which is preliminary data.</text>
</comment>
<evidence type="ECO:0000313" key="1">
    <source>
        <dbReference type="EMBL" id="GAI35405.1"/>
    </source>
</evidence>